<comment type="caution">
    <text evidence="5">The sequence shown here is derived from an EMBL/GenBank/DDBJ whole genome shotgun (WGS) entry which is preliminary data.</text>
</comment>
<proteinExistence type="inferred from homology"/>
<gene>
    <name evidence="5" type="ORF">HAQ05_01140</name>
</gene>
<dbReference type="Gene3D" id="3.40.190.10">
    <property type="entry name" value="Periplasmic binding protein-like II"/>
    <property type="match status" value="2"/>
</dbReference>
<dbReference type="PANTHER" id="PTHR35936">
    <property type="entry name" value="MEMBRANE-BOUND LYTIC MUREIN TRANSGLYCOSYLASE F"/>
    <property type="match status" value="1"/>
</dbReference>
<sequence length="245" mass="27476">MWRLLRGCYLLLVLLGLAAPTAAQTLRLVADPWPPFTDEKNAGKGLATEIVSQALGRAGYATTYEQVPWARALQGIETGRYDVLVDAWYNEARTRAGKFSQPYWVNRIRLLASRTAKIAFDGQLSQLYGYSIAVVRDYAYSAAFDTDDALHKVPVRNFAQGLSMLLAGRVDMALEDEYVARYCLRWEPLRDQVRFVGPPLSENPLHILVSRKNPDFPKIVDAFDQAIAQMKVDGSIDRLIEAHGL</sequence>
<keyword evidence="6" id="KW-1185">Reference proteome</keyword>
<dbReference type="InterPro" id="IPR001638">
    <property type="entry name" value="Solute-binding_3/MltF_N"/>
</dbReference>
<dbReference type="SUPFAM" id="SSF53850">
    <property type="entry name" value="Periplasmic binding protein-like II"/>
    <property type="match status" value="1"/>
</dbReference>
<protein>
    <submittedName>
        <fullName evidence="5">Transporter substrate-binding domain-containing protein</fullName>
    </submittedName>
</protein>
<dbReference type="RefSeq" id="WP_190416736.1">
    <property type="nucleotide sequence ID" value="NZ_JAAOCA010000001.1"/>
</dbReference>
<dbReference type="PANTHER" id="PTHR35936:SF25">
    <property type="entry name" value="ABC TRANSPORTER SUBSTRATE-BINDING PROTEIN"/>
    <property type="match status" value="1"/>
</dbReference>
<accession>A0ABR7YVT9</accession>
<dbReference type="Proteomes" id="UP000805841">
    <property type="component" value="Unassembled WGS sequence"/>
</dbReference>
<evidence type="ECO:0000256" key="3">
    <source>
        <dbReference type="SAM" id="SignalP"/>
    </source>
</evidence>
<keyword evidence="2 3" id="KW-0732">Signal</keyword>
<organism evidence="5 6">
    <name type="scientific">Pseudomonas typographi</name>
    <dbReference type="NCBI Taxonomy" id="2715964"/>
    <lineage>
        <taxon>Bacteria</taxon>
        <taxon>Pseudomonadati</taxon>
        <taxon>Pseudomonadota</taxon>
        <taxon>Gammaproteobacteria</taxon>
        <taxon>Pseudomonadales</taxon>
        <taxon>Pseudomonadaceae</taxon>
        <taxon>Pseudomonas</taxon>
    </lineage>
</organism>
<name>A0ABR7YVT9_9PSED</name>
<reference evidence="5 6" key="1">
    <citation type="journal article" date="2020" name="Insects">
        <title>Bacteria Belonging to Pseudomonas typographi sp. nov. from the Bark Beetle Ips typographus Have Genomic Potential to Aid in the Host Ecology.</title>
        <authorList>
            <person name="Peral-Aranega E."/>
            <person name="Saati-Santamaria Z."/>
            <person name="Kolarik M."/>
            <person name="Rivas R."/>
            <person name="Garcia-Fraile P."/>
        </authorList>
    </citation>
    <scope>NUCLEOTIDE SEQUENCE [LARGE SCALE GENOMIC DNA]</scope>
    <source>
        <strain evidence="5 6">CA3A</strain>
    </source>
</reference>
<evidence type="ECO:0000259" key="4">
    <source>
        <dbReference type="SMART" id="SM00062"/>
    </source>
</evidence>
<feature type="domain" description="Solute-binding protein family 3/N-terminal" evidence="4">
    <location>
        <begin position="25"/>
        <end position="245"/>
    </location>
</feature>
<evidence type="ECO:0000256" key="1">
    <source>
        <dbReference type="ARBA" id="ARBA00010333"/>
    </source>
</evidence>
<evidence type="ECO:0000313" key="6">
    <source>
        <dbReference type="Proteomes" id="UP000805841"/>
    </source>
</evidence>
<dbReference type="SMART" id="SM00062">
    <property type="entry name" value="PBPb"/>
    <property type="match status" value="1"/>
</dbReference>
<evidence type="ECO:0000256" key="2">
    <source>
        <dbReference type="ARBA" id="ARBA00022729"/>
    </source>
</evidence>
<dbReference type="EMBL" id="JAAOCA010000001">
    <property type="protein sequence ID" value="MBD1597319.1"/>
    <property type="molecule type" value="Genomic_DNA"/>
</dbReference>
<evidence type="ECO:0000313" key="5">
    <source>
        <dbReference type="EMBL" id="MBD1597319.1"/>
    </source>
</evidence>
<feature type="signal peptide" evidence="3">
    <location>
        <begin position="1"/>
        <end position="23"/>
    </location>
</feature>
<comment type="similarity">
    <text evidence="1">Belongs to the bacterial solute-binding protein 3 family.</text>
</comment>
<dbReference type="Pfam" id="PF00497">
    <property type="entry name" value="SBP_bac_3"/>
    <property type="match status" value="1"/>
</dbReference>
<feature type="chain" id="PRO_5045715042" evidence="3">
    <location>
        <begin position="24"/>
        <end position="245"/>
    </location>
</feature>